<gene>
    <name evidence="2" type="ORF">SAMN05421553_3550</name>
</gene>
<dbReference type="EMBL" id="FNSC01000001">
    <property type="protein sequence ID" value="SED88195.1"/>
    <property type="molecule type" value="Genomic_DNA"/>
</dbReference>
<keyword evidence="1" id="KW-1133">Transmembrane helix</keyword>
<evidence type="ECO:0008006" key="4">
    <source>
        <dbReference type="Google" id="ProtNLM"/>
    </source>
</evidence>
<name>A0A1H5EAQ0_PSEAG</name>
<proteinExistence type="predicted"/>
<reference evidence="3" key="1">
    <citation type="submission" date="2016-10" db="EMBL/GenBank/DDBJ databases">
        <authorList>
            <person name="Varghese N."/>
            <person name="Submissions S."/>
        </authorList>
    </citation>
    <scope>NUCLEOTIDE SEQUENCE [LARGE SCALE GENOMIC DNA]</scope>
    <source>
        <strain evidence="3">DSM 12111</strain>
    </source>
</reference>
<dbReference type="Proteomes" id="UP000242849">
    <property type="component" value="Unassembled WGS sequence"/>
</dbReference>
<organism evidence="2 3">
    <name type="scientific">Pseudomonas anguilliseptica</name>
    <dbReference type="NCBI Taxonomy" id="53406"/>
    <lineage>
        <taxon>Bacteria</taxon>
        <taxon>Pseudomonadati</taxon>
        <taxon>Pseudomonadota</taxon>
        <taxon>Gammaproteobacteria</taxon>
        <taxon>Pseudomonadales</taxon>
        <taxon>Pseudomonadaceae</taxon>
        <taxon>Pseudomonas</taxon>
    </lineage>
</organism>
<dbReference type="AlphaFoldDB" id="A0A1H5EAQ0"/>
<evidence type="ECO:0000313" key="3">
    <source>
        <dbReference type="Proteomes" id="UP000242849"/>
    </source>
</evidence>
<sequence>MSVECKACGAQVSGDAKSCPGCGAAVSAKTKLVPLAAFMLIVILIIQSYIGKSEDAASEAKPAAPVSSAEQ</sequence>
<accession>A0A1H5EAQ0</accession>
<keyword evidence="1" id="KW-0812">Transmembrane</keyword>
<evidence type="ECO:0000256" key="1">
    <source>
        <dbReference type="SAM" id="Phobius"/>
    </source>
</evidence>
<evidence type="ECO:0000313" key="2">
    <source>
        <dbReference type="EMBL" id="SED88195.1"/>
    </source>
</evidence>
<keyword evidence="1" id="KW-0472">Membrane</keyword>
<dbReference type="RefSeq" id="WP_090384947.1">
    <property type="nucleotide sequence ID" value="NZ_CP156749.1"/>
</dbReference>
<keyword evidence="3" id="KW-1185">Reference proteome</keyword>
<protein>
    <recommendedName>
        <fullName evidence="4">Zinc-ribbon domain-containing protein</fullName>
    </recommendedName>
</protein>
<feature type="transmembrane region" description="Helical" evidence="1">
    <location>
        <begin position="32"/>
        <end position="51"/>
    </location>
</feature>
<dbReference type="OrthoDB" id="6904702at2"/>